<evidence type="ECO:0000313" key="2">
    <source>
        <dbReference type="Proteomes" id="UP000224915"/>
    </source>
</evidence>
<evidence type="ECO:0000313" key="1">
    <source>
        <dbReference type="EMBL" id="PFG20325.1"/>
    </source>
</evidence>
<comment type="caution">
    <text evidence="1">The sequence shown here is derived from an EMBL/GenBank/DDBJ whole genome shotgun (WGS) entry which is preliminary data.</text>
</comment>
<gene>
    <name evidence="1" type="ORF">ATL40_1923</name>
</gene>
<organism evidence="1 2">
    <name type="scientific">Serinibacter salmoneus</name>
    <dbReference type="NCBI Taxonomy" id="556530"/>
    <lineage>
        <taxon>Bacteria</taxon>
        <taxon>Bacillati</taxon>
        <taxon>Actinomycetota</taxon>
        <taxon>Actinomycetes</taxon>
        <taxon>Micrococcales</taxon>
        <taxon>Beutenbergiaceae</taxon>
        <taxon>Serinibacter</taxon>
    </lineage>
</organism>
<sequence length="186" mass="20121">MVDLVPHPRQEVCNGEAMRWDDLFADLSGQAEALEEDALTEDALALTRDEESAIVLGDRVRALIGCEISLAVEGGERHGGVLLDATRSWLVLREGTQRRLVPVHAITWLEGIQRVAPAPPASEVGLGIGHALREWSRSDGITGVEVTGRRLDGALVRIGADHLELVLQEGERTVAVPFTAIRSVLV</sequence>
<reference evidence="1 2" key="1">
    <citation type="submission" date="2017-10" db="EMBL/GenBank/DDBJ databases">
        <title>Sequencing the genomes of 1000 actinobacteria strains.</title>
        <authorList>
            <person name="Klenk H.-P."/>
        </authorList>
    </citation>
    <scope>NUCLEOTIDE SEQUENCE [LARGE SCALE GENOMIC DNA]</scope>
    <source>
        <strain evidence="1 2">DSM 21801</strain>
    </source>
</reference>
<proteinExistence type="predicted"/>
<keyword evidence="2" id="KW-1185">Reference proteome</keyword>
<dbReference type="Proteomes" id="UP000224915">
    <property type="component" value="Unassembled WGS sequence"/>
</dbReference>
<accession>A0A2A9D243</accession>
<name>A0A2A9D243_9MICO</name>
<dbReference type="EMBL" id="PDJD01000001">
    <property type="protein sequence ID" value="PFG20325.1"/>
    <property type="molecule type" value="Genomic_DNA"/>
</dbReference>
<protein>
    <submittedName>
        <fullName evidence="1">Uncharacterized protein</fullName>
    </submittedName>
</protein>
<dbReference type="AlphaFoldDB" id="A0A2A9D243"/>